<dbReference type="GO" id="GO:0003700">
    <property type="term" value="F:DNA-binding transcription factor activity"/>
    <property type="evidence" value="ECO:0007669"/>
    <property type="project" value="InterPro"/>
</dbReference>
<organism evidence="5 6">
    <name type="scientific">Tatumella morbirosei</name>
    <dbReference type="NCBI Taxonomy" id="642227"/>
    <lineage>
        <taxon>Bacteria</taxon>
        <taxon>Pseudomonadati</taxon>
        <taxon>Pseudomonadota</taxon>
        <taxon>Gammaproteobacteria</taxon>
        <taxon>Enterobacterales</taxon>
        <taxon>Erwiniaceae</taxon>
        <taxon>Tatumella</taxon>
    </lineage>
</organism>
<evidence type="ECO:0000259" key="4">
    <source>
        <dbReference type="PROSITE" id="PS50949"/>
    </source>
</evidence>
<dbReference type="AlphaFoldDB" id="A0A095VKL7"/>
<feature type="domain" description="HTH gntR-type" evidence="4">
    <location>
        <begin position="6"/>
        <end position="74"/>
    </location>
</feature>
<dbReference type="InterPro" id="IPR036388">
    <property type="entry name" value="WH-like_DNA-bd_sf"/>
</dbReference>
<dbReference type="PANTHER" id="PTHR43537:SF18">
    <property type="entry name" value="L-LACTATE DEHYDROGENASE OPERON REGULATORY PROTEIN-RELATED"/>
    <property type="match status" value="1"/>
</dbReference>
<dbReference type="Proteomes" id="UP000029577">
    <property type="component" value="Unassembled WGS sequence"/>
</dbReference>
<dbReference type="SUPFAM" id="SSF46785">
    <property type="entry name" value="Winged helix' DNA-binding domain"/>
    <property type="match status" value="1"/>
</dbReference>
<name>A0A095VKL7_9GAMM</name>
<keyword evidence="1" id="KW-0805">Transcription regulation</keyword>
<proteinExistence type="predicted"/>
<sequence>MPKSSEKLSNLLMTRLEQLIKQQSLHGGMRLPSERDLASKLQVSRASVREALQKLNSSGVIYTLPGGGSFVRERSTPWTESVIVEPLTKLLADDPEYRLDILEARHTLEAGTAWHAALRASSDDKQRLQYCFEAMSELPPGSDTSLIAQADARFHLMIAEASHNAVLLQTMRGLFGLLHSSVLQSHQQMFASQQVVSQLTEQHWHLLQAILAGDAATARQAAGSHLSFVHKTTQQLDEDYARQQRVIRLPDELQKFTGNGS</sequence>
<dbReference type="EMBL" id="JPKR02000004">
    <property type="protein sequence ID" value="KGD75130.1"/>
    <property type="molecule type" value="Genomic_DNA"/>
</dbReference>
<reference evidence="5" key="1">
    <citation type="submission" date="2014-12" db="EMBL/GenBank/DDBJ databases">
        <title>The draft genome of the Tatumella morbirosei type strain, LMG23360T isolated from pineapple rot.</title>
        <authorList>
            <person name="Smits T.H."/>
            <person name="Palmer M."/>
            <person name="Venter S.N."/>
            <person name="Duffy B."/>
            <person name="Steenkamp E.T."/>
            <person name="Chan W.Y."/>
            <person name="Coutinho T.A."/>
            <person name="Coetzee M.P."/>
            <person name="De Maayer P."/>
        </authorList>
    </citation>
    <scope>NUCLEOTIDE SEQUENCE [LARGE SCALE GENOMIC DNA]</scope>
    <source>
        <strain evidence="5">LMG 23360</strain>
    </source>
</reference>
<keyword evidence="3" id="KW-0804">Transcription</keyword>
<dbReference type="Gene3D" id="1.10.10.10">
    <property type="entry name" value="Winged helix-like DNA-binding domain superfamily/Winged helix DNA-binding domain"/>
    <property type="match status" value="1"/>
</dbReference>
<dbReference type="RefSeq" id="WP_038018518.1">
    <property type="nucleotide sequence ID" value="NZ_JPKR02000004.1"/>
</dbReference>
<dbReference type="Pfam" id="PF00392">
    <property type="entry name" value="GntR"/>
    <property type="match status" value="1"/>
</dbReference>
<keyword evidence="2" id="KW-0238">DNA-binding</keyword>
<dbReference type="PROSITE" id="PS50949">
    <property type="entry name" value="HTH_GNTR"/>
    <property type="match status" value="1"/>
</dbReference>
<dbReference type="Pfam" id="PF07729">
    <property type="entry name" value="FCD"/>
    <property type="match status" value="1"/>
</dbReference>
<dbReference type="STRING" id="642227.HA49_07710"/>
<gene>
    <name evidence="5" type="ORF">HA49_07710</name>
</gene>
<dbReference type="InterPro" id="IPR008920">
    <property type="entry name" value="TF_FadR/GntR_C"/>
</dbReference>
<keyword evidence="6" id="KW-1185">Reference proteome</keyword>
<dbReference type="CDD" id="cd07377">
    <property type="entry name" value="WHTH_GntR"/>
    <property type="match status" value="1"/>
</dbReference>
<dbReference type="OrthoDB" id="5450856at2"/>
<dbReference type="GO" id="GO:0003677">
    <property type="term" value="F:DNA binding"/>
    <property type="evidence" value="ECO:0007669"/>
    <property type="project" value="UniProtKB-KW"/>
</dbReference>
<evidence type="ECO:0000256" key="3">
    <source>
        <dbReference type="ARBA" id="ARBA00023163"/>
    </source>
</evidence>
<dbReference type="SUPFAM" id="SSF48008">
    <property type="entry name" value="GntR ligand-binding domain-like"/>
    <property type="match status" value="1"/>
</dbReference>
<dbReference type="InterPro" id="IPR011711">
    <property type="entry name" value="GntR_C"/>
</dbReference>
<dbReference type="SMART" id="SM00895">
    <property type="entry name" value="FCD"/>
    <property type="match status" value="1"/>
</dbReference>
<evidence type="ECO:0000256" key="2">
    <source>
        <dbReference type="ARBA" id="ARBA00023125"/>
    </source>
</evidence>
<evidence type="ECO:0000313" key="6">
    <source>
        <dbReference type="Proteomes" id="UP000029577"/>
    </source>
</evidence>
<protein>
    <submittedName>
        <fullName evidence="5">Transcriptional regulator</fullName>
    </submittedName>
</protein>
<comment type="caution">
    <text evidence="5">The sequence shown here is derived from an EMBL/GenBank/DDBJ whole genome shotgun (WGS) entry which is preliminary data.</text>
</comment>
<dbReference type="InterPro" id="IPR036390">
    <property type="entry name" value="WH_DNA-bd_sf"/>
</dbReference>
<dbReference type="eggNOG" id="COG2186">
    <property type="taxonomic scope" value="Bacteria"/>
</dbReference>
<dbReference type="Gene3D" id="1.20.120.530">
    <property type="entry name" value="GntR ligand-binding domain-like"/>
    <property type="match status" value="1"/>
</dbReference>
<dbReference type="InterPro" id="IPR000524">
    <property type="entry name" value="Tscrpt_reg_HTH_GntR"/>
</dbReference>
<evidence type="ECO:0000256" key="1">
    <source>
        <dbReference type="ARBA" id="ARBA00023015"/>
    </source>
</evidence>
<dbReference type="PRINTS" id="PR00035">
    <property type="entry name" value="HTHGNTR"/>
</dbReference>
<dbReference type="NCBIfam" id="NF007741">
    <property type="entry name" value="PRK10421.1"/>
    <property type="match status" value="1"/>
</dbReference>
<dbReference type="SMART" id="SM00345">
    <property type="entry name" value="HTH_GNTR"/>
    <property type="match status" value="1"/>
</dbReference>
<evidence type="ECO:0000313" key="5">
    <source>
        <dbReference type="EMBL" id="KGD75130.1"/>
    </source>
</evidence>
<dbReference type="PANTHER" id="PTHR43537">
    <property type="entry name" value="TRANSCRIPTIONAL REGULATOR, GNTR FAMILY"/>
    <property type="match status" value="1"/>
</dbReference>
<accession>A0A095VKL7</accession>